<keyword evidence="2" id="KW-1185">Reference proteome</keyword>
<dbReference type="Proteomes" id="UP000005426">
    <property type="component" value="Unassembled WGS sequence"/>
</dbReference>
<accession>G9P2B1</accession>
<evidence type="ECO:0000313" key="2">
    <source>
        <dbReference type="Proteomes" id="UP000005426"/>
    </source>
</evidence>
<comment type="caution">
    <text evidence="1">The sequence shown here is derived from an EMBL/GenBank/DDBJ whole genome shotgun (WGS) entry which is preliminary data.</text>
</comment>
<gene>
    <name evidence="1" type="ORF">TRIATDRAFT_258612</name>
</gene>
<organism evidence="1 2">
    <name type="scientific">Hypocrea atroviridis (strain ATCC 20476 / IMI 206040)</name>
    <name type="common">Trichoderma atroviride</name>
    <dbReference type="NCBI Taxonomy" id="452589"/>
    <lineage>
        <taxon>Eukaryota</taxon>
        <taxon>Fungi</taxon>
        <taxon>Dikarya</taxon>
        <taxon>Ascomycota</taxon>
        <taxon>Pezizomycotina</taxon>
        <taxon>Sordariomycetes</taxon>
        <taxon>Hypocreomycetidae</taxon>
        <taxon>Hypocreales</taxon>
        <taxon>Hypocreaceae</taxon>
        <taxon>Trichoderma</taxon>
    </lineage>
</organism>
<dbReference type="EMBL" id="ABDG02000026">
    <property type="protein sequence ID" value="EHK43483.1"/>
    <property type="molecule type" value="Genomic_DNA"/>
</dbReference>
<name>G9P2B1_HYPAI</name>
<evidence type="ECO:0000313" key="1">
    <source>
        <dbReference type="EMBL" id="EHK43483.1"/>
    </source>
</evidence>
<reference evidence="1 2" key="1">
    <citation type="journal article" date="2011" name="Genome Biol.">
        <title>Comparative genome sequence analysis underscores mycoparasitism as the ancestral life style of Trichoderma.</title>
        <authorList>
            <person name="Kubicek C.P."/>
            <person name="Herrera-Estrella A."/>
            <person name="Seidl-Seiboth V."/>
            <person name="Martinez D.A."/>
            <person name="Druzhinina I.S."/>
            <person name="Thon M."/>
            <person name="Zeilinger S."/>
            <person name="Casas-Flores S."/>
            <person name="Horwitz B.A."/>
            <person name="Mukherjee P.K."/>
            <person name="Mukherjee M."/>
            <person name="Kredics L."/>
            <person name="Alcaraz L.D."/>
            <person name="Aerts A."/>
            <person name="Antal Z."/>
            <person name="Atanasova L."/>
            <person name="Cervantes-Badillo M.G."/>
            <person name="Challacombe J."/>
            <person name="Chertkov O."/>
            <person name="McCluskey K."/>
            <person name="Coulpier F."/>
            <person name="Deshpande N."/>
            <person name="von Doehren H."/>
            <person name="Ebbole D.J."/>
            <person name="Esquivel-Naranjo E.U."/>
            <person name="Fekete E."/>
            <person name="Flipphi M."/>
            <person name="Glaser F."/>
            <person name="Gomez-Rodriguez E.Y."/>
            <person name="Gruber S."/>
            <person name="Han C."/>
            <person name="Henrissat B."/>
            <person name="Hermosa R."/>
            <person name="Hernandez-Onate M."/>
            <person name="Karaffa L."/>
            <person name="Kosti I."/>
            <person name="Le Crom S."/>
            <person name="Lindquist E."/>
            <person name="Lucas S."/>
            <person name="Luebeck M."/>
            <person name="Luebeck P.S."/>
            <person name="Margeot A."/>
            <person name="Metz B."/>
            <person name="Misra M."/>
            <person name="Nevalainen H."/>
            <person name="Omann M."/>
            <person name="Packer N."/>
            <person name="Perrone G."/>
            <person name="Uresti-Rivera E.E."/>
            <person name="Salamov A."/>
            <person name="Schmoll M."/>
            <person name="Seiboth B."/>
            <person name="Shapiro H."/>
            <person name="Sukno S."/>
            <person name="Tamayo-Ramos J.A."/>
            <person name="Tisch D."/>
            <person name="Wiest A."/>
            <person name="Wilkinson H.H."/>
            <person name="Zhang M."/>
            <person name="Coutinho P.M."/>
            <person name="Kenerley C.M."/>
            <person name="Monte E."/>
            <person name="Baker S.E."/>
            <person name="Grigoriev I.V."/>
        </authorList>
    </citation>
    <scope>NUCLEOTIDE SEQUENCE [LARGE SCALE GENOMIC DNA]</scope>
    <source>
        <strain evidence="2">ATCC 20476 / IMI 206040</strain>
    </source>
</reference>
<sequence length="62" mass="6861">MMRSFQFSCLQAIACGPAHKRLSDAAVLLEEVLPEAQVVPTEALLCYWDSVQRAADLLNVLK</sequence>
<proteinExistence type="predicted"/>
<dbReference type="HOGENOM" id="CLU_2904476_0_0_1"/>
<protein>
    <submittedName>
        <fullName evidence="1">Uncharacterized protein</fullName>
    </submittedName>
</protein>
<dbReference type="AlphaFoldDB" id="G9P2B1"/>